<evidence type="ECO:0000313" key="4">
    <source>
        <dbReference type="Proteomes" id="UP000001555"/>
    </source>
</evidence>
<dbReference type="Proteomes" id="UP000001555">
    <property type="component" value="Unassembled WGS sequence"/>
</dbReference>
<dbReference type="VEuPathDB" id="VectorBase:ISCI002795"/>
<reference evidence="2 4" key="1">
    <citation type="submission" date="2008-03" db="EMBL/GenBank/DDBJ databases">
        <title>Annotation of Ixodes scapularis.</title>
        <authorList>
            <consortium name="Ixodes scapularis Genome Project Consortium"/>
            <person name="Caler E."/>
            <person name="Hannick L.I."/>
            <person name="Bidwell S."/>
            <person name="Joardar V."/>
            <person name="Thiagarajan M."/>
            <person name="Amedeo P."/>
            <person name="Galinsky K.J."/>
            <person name="Schobel S."/>
            <person name="Inman J."/>
            <person name="Hostetler J."/>
            <person name="Miller J."/>
            <person name="Hammond M."/>
            <person name="Megy K."/>
            <person name="Lawson D."/>
            <person name="Kodira C."/>
            <person name="Sutton G."/>
            <person name="Meyer J."/>
            <person name="Hill C.A."/>
            <person name="Birren B."/>
            <person name="Nene V."/>
            <person name="Collins F."/>
            <person name="Alarcon-Chaidez F."/>
            <person name="Wikel S."/>
            <person name="Strausberg R."/>
        </authorList>
    </citation>
    <scope>NUCLEOTIDE SEQUENCE [LARGE SCALE GENOMIC DNA]</scope>
    <source>
        <strain evidence="4">Wikel</strain>
        <strain evidence="2">Wikel colony</strain>
    </source>
</reference>
<dbReference type="VEuPathDB" id="VectorBase:ISCP_013395"/>
<dbReference type="VEuPathDB" id="VectorBase:ISCW002795"/>
<dbReference type="EnsemblMetazoa" id="ISCW002795-RA">
    <property type="protein sequence ID" value="ISCW002795-PA"/>
    <property type="gene ID" value="ISCW002795"/>
</dbReference>
<feature type="non-terminal residue" evidence="2">
    <location>
        <position position="52"/>
    </location>
</feature>
<feature type="region of interest" description="Disordered" evidence="1">
    <location>
        <begin position="28"/>
        <end position="52"/>
    </location>
</feature>
<dbReference type="InParanoid" id="B7PCW2"/>
<dbReference type="PaxDb" id="6945-B7PCW2"/>
<evidence type="ECO:0000313" key="2">
    <source>
        <dbReference type="EMBL" id="EEC04434.1"/>
    </source>
</evidence>
<dbReference type="AlphaFoldDB" id="B7PCW2"/>
<dbReference type="HOGENOM" id="CLU_3093404_0_0_1"/>
<keyword evidence="4" id="KW-1185">Reference proteome</keyword>
<feature type="non-terminal residue" evidence="2">
    <location>
        <position position="1"/>
    </location>
</feature>
<protein>
    <submittedName>
        <fullName evidence="2 3">Uncharacterized protein</fullName>
    </submittedName>
</protein>
<reference evidence="3" key="2">
    <citation type="submission" date="2020-05" db="UniProtKB">
        <authorList>
            <consortium name="EnsemblMetazoa"/>
        </authorList>
    </citation>
    <scope>IDENTIFICATION</scope>
    <source>
        <strain evidence="3">wikel</strain>
    </source>
</reference>
<dbReference type="EMBL" id="DS686380">
    <property type="protein sequence ID" value="EEC04434.1"/>
    <property type="molecule type" value="Genomic_DNA"/>
</dbReference>
<evidence type="ECO:0000313" key="3">
    <source>
        <dbReference type="EnsemblMetazoa" id="ISCW002795-PA"/>
    </source>
</evidence>
<sequence length="52" mass="6022">DHFEESQFETSRADGRRLLKWNAVPSIPASVDTQKRPRSKVRRKASQDQHSS</sequence>
<dbReference type="EMBL" id="ABJB010197607">
    <property type="status" value="NOT_ANNOTATED_CDS"/>
    <property type="molecule type" value="Genomic_DNA"/>
</dbReference>
<proteinExistence type="predicted"/>
<evidence type="ECO:0000256" key="1">
    <source>
        <dbReference type="SAM" id="MobiDB-lite"/>
    </source>
</evidence>
<accession>B7PCW2</accession>
<gene>
    <name evidence="2" type="ORF">IscW_ISCW002795</name>
</gene>
<name>B7PCW2_IXOSC</name>
<dbReference type="OrthoDB" id="8123246at2759"/>
<organism>
    <name type="scientific">Ixodes scapularis</name>
    <name type="common">Black-legged tick</name>
    <name type="synonym">Deer tick</name>
    <dbReference type="NCBI Taxonomy" id="6945"/>
    <lineage>
        <taxon>Eukaryota</taxon>
        <taxon>Metazoa</taxon>
        <taxon>Ecdysozoa</taxon>
        <taxon>Arthropoda</taxon>
        <taxon>Chelicerata</taxon>
        <taxon>Arachnida</taxon>
        <taxon>Acari</taxon>
        <taxon>Parasitiformes</taxon>
        <taxon>Ixodida</taxon>
        <taxon>Ixodoidea</taxon>
        <taxon>Ixodidae</taxon>
        <taxon>Ixodinae</taxon>
        <taxon>Ixodes</taxon>
    </lineage>
</organism>